<gene>
    <name evidence="2" type="ORF">Lboz_1001</name>
</gene>
<reference evidence="2 3" key="1">
    <citation type="submission" date="2015-11" db="EMBL/GenBank/DDBJ databases">
        <title>Genomic analysis of 38 Legionella species identifies large and diverse effector repertoires.</title>
        <authorList>
            <person name="Burstein D."/>
            <person name="Amaro F."/>
            <person name="Zusman T."/>
            <person name="Lifshitz Z."/>
            <person name="Cohen O."/>
            <person name="Gilbert J.A."/>
            <person name="Pupko T."/>
            <person name="Shuman H.A."/>
            <person name="Segal G."/>
        </authorList>
    </citation>
    <scope>NUCLEOTIDE SEQUENCE [LARGE SCALE GENOMIC DNA]</scope>
    <source>
        <strain evidence="2 3">WIGA</strain>
    </source>
</reference>
<evidence type="ECO:0008006" key="4">
    <source>
        <dbReference type="Google" id="ProtNLM"/>
    </source>
</evidence>
<dbReference type="InterPro" id="IPR014710">
    <property type="entry name" value="RmlC-like_jellyroll"/>
</dbReference>
<dbReference type="Gene3D" id="2.60.120.10">
    <property type="entry name" value="Jelly Rolls"/>
    <property type="match status" value="1"/>
</dbReference>
<evidence type="ECO:0000313" key="3">
    <source>
        <dbReference type="Proteomes" id="UP000054695"/>
    </source>
</evidence>
<dbReference type="OrthoDB" id="5650664at2"/>
<dbReference type="Proteomes" id="UP000054695">
    <property type="component" value="Unassembled WGS sequence"/>
</dbReference>
<dbReference type="PATRIC" id="fig|447.4.peg.1077"/>
<dbReference type="RefSeq" id="WP_058458685.1">
    <property type="nucleotide sequence ID" value="NZ_CAAAIY010000004.1"/>
</dbReference>
<protein>
    <recommendedName>
        <fullName evidence="4">Cupin domain protein</fullName>
    </recommendedName>
</protein>
<feature type="signal peptide" evidence="1">
    <location>
        <begin position="1"/>
        <end position="22"/>
    </location>
</feature>
<organism evidence="2 3">
    <name type="scientific">Legionella bozemanae</name>
    <name type="common">Fluoribacter bozemanae</name>
    <dbReference type="NCBI Taxonomy" id="447"/>
    <lineage>
        <taxon>Bacteria</taxon>
        <taxon>Pseudomonadati</taxon>
        <taxon>Pseudomonadota</taxon>
        <taxon>Gammaproteobacteria</taxon>
        <taxon>Legionellales</taxon>
        <taxon>Legionellaceae</taxon>
        <taxon>Legionella</taxon>
    </lineage>
</organism>
<keyword evidence="3" id="KW-1185">Reference proteome</keyword>
<comment type="caution">
    <text evidence="2">The sequence shown here is derived from an EMBL/GenBank/DDBJ whole genome shotgun (WGS) entry which is preliminary data.</text>
</comment>
<dbReference type="AlphaFoldDB" id="A0A0W0RVG8"/>
<keyword evidence="1" id="KW-0732">Signal</keyword>
<sequence>MRKYITLILYILPFLISMNSYADAKKTVRIPQLSNEKVSVWTTVIYPNKDHILKMHRHEHNRVIVALDNGLIKVVNNKGAEHFLKLEKDKAYYLSKDLPNELHTDENMGKHPIKVVVIELKN</sequence>
<accession>A0A0W0RVG8</accession>
<name>A0A0W0RVG8_LEGBO</name>
<dbReference type="EMBL" id="LNXU01000012">
    <property type="protein sequence ID" value="KTC75014.1"/>
    <property type="molecule type" value="Genomic_DNA"/>
</dbReference>
<proteinExistence type="predicted"/>
<evidence type="ECO:0000313" key="2">
    <source>
        <dbReference type="EMBL" id="KTC75014.1"/>
    </source>
</evidence>
<evidence type="ECO:0000256" key="1">
    <source>
        <dbReference type="SAM" id="SignalP"/>
    </source>
</evidence>
<feature type="chain" id="PRO_5006911309" description="Cupin domain protein" evidence="1">
    <location>
        <begin position="23"/>
        <end position="122"/>
    </location>
</feature>